<proteinExistence type="predicted"/>
<evidence type="ECO:0000313" key="1">
    <source>
        <dbReference type="EMBL" id="JAH91423.1"/>
    </source>
</evidence>
<organism evidence="1">
    <name type="scientific">Anguilla anguilla</name>
    <name type="common">European freshwater eel</name>
    <name type="synonym">Muraena anguilla</name>
    <dbReference type="NCBI Taxonomy" id="7936"/>
    <lineage>
        <taxon>Eukaryota</taxon>
        <taxon>Metazoa</taxon>
        <taxon>Chordata</taxon>
        <taxon>Craniata</taxon>
        <taxon>Vertebrata</taxon>
        <taxon>Euteleostomi</taxon>
        <taxon>Actinopterygii</taxon>
        <taxon>Neopterygii</taxon>
        <taxon>Teleostei</taxon>
        <taxon>Anguilliformes</taxon>
        <taxon>Anguillidae</taxon>
        <taxon>Anguilla</taxon>
    </lineage>
</organism>
<protein>
    <submittedName>
        <fullName evidence="1">Uncharacterized protein</fullName>
    </submittedName>
</protein>
<dbReference type="AlphaFoldDB" id="A0A0E9WPM5"/>
<accession>A0A0E9WPM5</accession>
<name>A0A0E9WPM5_ANGAN</name>
<sequence>MCTHMHKYQQYMQWTMPSWICSSLAMPLKKCNIFSVDPN</sequence>
<dbReference type="EMBL" id="GBXM01017154">
    <property type="protein sequence ID" value="JAH91423.1"/>
    <property type="molecule type" value="Transcribed_RNA"/>
</dbReference>
<reference evidence="1" key="1">
    <citation type="submission" date="2014-11" db="EMBL/GenBank/DDBJ databases">
        <authorList>
            <person name="Amaro Gonzalez C."/>
        </authorList>
    </citation>
    <scope>NUCLEOTIDE SEQUENCE</scope>
</reference>
<reference evidence="1" key="2">
    <citation type="journal article" date="2015" name="Fish Shellfish Immunol.">
        <title>Early steps in the European eel (Anguilla anguilla)-Vibrio vulnificus interaction in the gills: Role of the RtxA13 toxin.</title>
        <authorList>
            <person name="Callol A."/>
            <person name="Pajuelo D."/>
            <person name="Ebbesson L."/>
            <person name="Teles M."/>
            <person name="MacKenzie S."/>
            <person name="Amaro C."/>
        </authorList>
    </citation>
    <scope>NUCLEOTIDE SEQUENCE</scope>
</reference>